<dbReference type="Proteomes" id="UP001139068">
    <property type="component" value="Unassembled WGS sequence"/>
</dbReference>
<dbReference type="PANTHER" id="PTHR46663:SF4">
    <property type="entry name" value="DIGUANYLATE CYCLASE DGCT-RELATED"/>
    <property type="match status" value="1"/>
</dbReference>
<evidence type="ECO:0000313" key="3">
    <source>
        <dbReference type="EMBL" id="MCI4676254.1"/>
    </source>
</evidence>
<dbReference type="InterPro" id="IPR043128">
    <property type="entry name" value="Rev_trsase/Diguanyl_cyclase"/>
</dbReference>
<dbReference type="InterPro" id="IPR029787">
    <property type="entry name" value="Nucleotide_cyclase"/>
</dbReference>
<organism evidence="3 4">
    <name type="scientific">Candidatus Mycolicibacterium alkanivorans</name>
    <dbReference type="NCBI Taxonomy" id="2954114"/>
    <lineage>
        <taxon>Bacteria</taxon>
        <taxon>Bacillati</taxon>
        <taxon>Actinomycetota</taxon>
        <taxon>Actinomycetes</taxon>
        <taxon>Mycobacteriales</taxon>
        <taxon>Mycobacteriaceae</taxon>
        <taxon>Mycolicibacterium</taxon>
    </lineage>
</organism>
<keyword evidence="1" id="KW-0812">Transmembrane</keyword>
<feature type="transmembrane region" description="Helical" evidence="1">
    <location>
        <begin position="20"/>
        <end position="41"/>
    </location>
</feature>
<dbReference type="PROSITE" id="PS50887">
    <property type="entry name" value="GGDEF"/>
    <property type="match status" value="1"/>
</dbReference>
<dbReference type="InterPro" id="IPR000160">
    <property type="entry name" value="GGDEF_dom"/>
</dbReference>
<sequence length="190" mass="20111">MTTAAVALVRSSAGDRQPLTLVTIGVACIALSDSLFAYLSAKDAYHSGGAPDIGWAAGLLFIAGGAMASRRPGRDIPGVPELPSWASVWLPYVPWLLAAITAAANPRELLRYPLVQLVAAVAEQARRDPLTGLANRARFTERLDHAMEQLEREGVSVGVISMDLNDFKLVNDNLGHHVGDELLSASPAGC</sequence>
<dbReference type="Gene3D" id="3.30.70.270">
    <property type="match status" value="1"/>
</dbReference>
<proteinExistence type="predicted"/>
<evidence type="ECO:0000256" key="1">
    <source>
        <dbReference type="SAM" id="Phobius"/>
    </source>
</evidence>
<feature type="domain" description="GGDEF" evidence="2">
    <location>
        <begin position="155"/>
        <end position="190"/>
    </location>
</feature>
<keyword evidence="1" id="KW-0472">Membrane</keyword>
<dbReference type="EMBL" id="JAIVFL010000001">
    <property type="protein sequence ID" value="MCI4676254.1"/>
    <property type="molecule type" value="Genomic_DNA"/>
</dbReference>
<dbReference type="NCBIfam" id="TIGR00254">
    <property type="entry name" value="GGDEF"/>
    <property type="match status" value="1"/>
</dbReference>
<accession>A0ABS9Z178</accession>
<reference evidence="3" key="1">
    <citation type="journal article" date="2022" name="ISME J.">
        <title>Identification of active gaseous-alkane degraders at natural gas seeps.</title>
        <authorList>
            <person name="Farhan Ul Haque M."/>
            <person name="Hernandez M."/>
            <person name="Crombie A.T."/>
            <person name="Murrell J.C."/>
        </authorList>
    </citation>
    <scope>NUCLEOTIDE SEQUENCE</scope>
    <source>
        <strain evidence="3">ANDR5</strain>
    </source>
</reference>
<keyword evidence="4" id="KW-1185">Reference proteome</keyword>
<comment type="caution">
    <text evidence="3">The sequence shown here is derived from an EMBL/GenBank/DDBJ whole genome shotgun (WGS) entry which is preliminary data.</text>
</comment>
<dbReference type="InterPro" id="IPR052163">
    <property type="entry name" value="DGC-Regulatory_Protein"/>
</dbReference>
<dbReference type="PANTHER" id="PTHR46663">
    <property type="entry name" value="DIGUANYLATE CYCLASE DGCT-RELATED"/>
    <property type="match status" value="1"/>
</dbReference>
<name>A0ABS9Z178_9MYCO</name>
<feature type="transmembrane region" description="Helical" evidence="1">
    <location>
        <begin position="53"/>
        <end position="70"/>
    </location>
</feature>
<dbReference type="CDD" id="cd01949">
    <property type="entry name" value="GGDEF"/>
    <property type="match status" value="1"/>
</dbReference>
<keyword evidence="1" id="KW-1133">Transmembrane helix</keyword>
<dbReference type="Pfam" id="PF00990">
    <property type="entry name" value="GGDEF"/>
    <property type="match status" value="1"/>
</dbReference>
<protein>
    <submittedName>
        <fullName evidence="3">GGDEF domain-containing protein</fullName>
    </submittedName>
</protein>
<dbReference type="SUPFAM" id="SSF55073">
    <property type="entry name" value="Nucleotide cyclase"/>
    <property type="match status" value="1"/>
</dbReference>
<dbReference type="RefSeq" id="WP_243072467.1">
    <property type="nucleotide sequence ID" value="NZ_JAIVFL010000001.1"/>
</dbReference>
<gene>
    <name evidence="3" type="ORF">K9U37_15805</name>
</gene>
<feature type="transmembrane region" description="Helical" evidence="1">
    <location>
        <begin position="82"/>
        <end position="104"/>
    </location>
</feature>
<evidence type="ECO:0000259" key="2">
    <source>
        <dbReference type="PROSITE" id="PS50887"/>
    </source>
</evidence>
<evidence type="ECO:0000313" key="4">
    <source>
        <dbReference type="Proteomes" id="UP001139068"/>
    </source>
</evidence>